<evidence type="ECO:0000256" key="1">
    <source>
        <dbReference type="SAM" id="MobiDB-lite"/>
    </source>
</evidence>
<dbReference type="EMBL" id="JAUDCL010000037">
    <property type="protein sequence ID" value="MDM8202388.1"/>
    <property type="molecule type" value="Genomic_DNA"/>
</dbReference>
<reference evidence="2 3" key="3">
    <citation type="submission" date="2023-06" db="EMBL/GenBank/DDBJ databases">
        <authorList>
            <person name="Zeman M."/>
            <person name="Kubasova T."/>
            <person name="Jahodarova E."/>
            <person name="Nykrynova M."/>
            <person name="Rychlik I."/>
        </authorList>
    </citation>
    <scope>NUCLEOTIDE SEQUENCE [LARGE SCALE GENOMIC DNA]</scope>
    <source>
        <strain evidence="2 3">ET340</strain>
    </source>
</reference>
<reference evidence="3" key="2">
    <citation type="submission" date="2023-06" db="EMBL/GenBank/DDBJ databases">
        <title>Identification and characterization of horizontal gene transfer across gut microbiota members of farm animals based on homology search.</title>
        <authorList>
            <person name="Zeman M."/>
            <person name="Kubasova T."/>
            <person name="Jahodarova E."/>
            <person name="Nykrynova M."/>
            <person name="Rychlik I."/>
        </authorList>
    </citation>
    <scope>NUCLEOTIDE SEQUENCE [LARGE SCALE GENOMIC DNA]</scope>
    <source>
        <strain evidence="3">ET340</strain>
    </source>
</reference>
<feature type="region of interest" description="Disordered" evidence="1">
    <location>
        <begin position="76"/>
        <end position="97"/>
    </location>
</feature>
<keyword evidence="3" id="KW-1185">Reference proteome</keyword>
<evidence type="ECO:0000313" key="3">
    <source>
        <dbReference type="Proteomes" id="UP001529380"/>
    </source>
</evidence>
<sequence>MIHLMKYEKETILLTNESDDAWSIYTFNPGLKRKLAAYARQYPDQRRLTASTQEGSETYEVSKARVSIRLTAPYSEEHRKAAEERAKQMNVDKSSQG</sequence>
<feature type="compositionally biased region" description="Basic and acidic residues" evidence="1">
    <location>
        <begin position="76"/>
        <end position="87"/>
    </location>
</feature>
<accession>A0ABT7UVQ4</accession>
<dbReference type="Proteomes" id="UP001529380">
    <property type="component" value="Unassembled WGS sequence"/>
</dbReference>
<dbReference type="RefSeq" id="WP_289600687.1">
    <property type="nucleotide sequence ID" value="NZ_JAUDCL010000037.1"/>
</dbReference>
<organism evidence="2 3">
    <name type="scientific">Allofournierella massiliensis</name>
    <dbReference type="NCBI Taxonomy" id="1650663"/>
    <lineage>
        <taxon>Bacteria</taxon>
        <taxon>Bacillati</taxon>
        <taxon>Bacillota</taxon>
        <taxon>Clostridia</taxon>
        <taxon>Eubacteriales</taxon>
        <taxon>Oscillospiraceae</taxon>
        <taxon>Allofournierella</taxon>
    </lineage>
</organism>
<evidence type="ECO:0000313" key="2">
    <source>
        <dbReference type="EMBL" id="MDM8202388.1"/>
    </source>
</evidence>
<gene>
    <name evidence="2" type="ORF">QUW08_13950</name>
</gene>
<name>A0ABT7UVQ4_9FIRM</name>
<reference evidence="2 3" key="1">
    <citation type="submission" date="2023-06" db="EMBL/GenBank/DDBJ databases">
        <title>Identification and characterization of horizontal gene transfer across gut microbiota members of farm animals based on homology search.</title>
        <authorList>
            <person name="Schwarzerova J."/>
            <person name="Nykrynova M."/>
            <person name="Jureckova K."/>
            <person name="Cejkova D."/>
            <person name="Rychlik I."/>
        </authorList>
    </citation>
    <scope>NUCLEOTIDE SEQUENCE [LARGE SCALE GENOMIC DNA]</scope>
    <source>
        <strain evidence="2 3">ET340</strain>
    </source>
</reference>
<proteinExistence type="predicted"/>
<comment type="caution">
    <text evidence="2">The sequence shown here is derived from an EMBL/GenBank/DDBJ whole genome shotgun (WGS) entry which is preliminary data.</text>
</comment>
<protein>
    <submittedName>
        <fullName evidence="2">Molecular chaperone</fullName>
    </submittedName>
</protein>